<dbReference type="AlphaFoldDB" id="A0A0C9QYE2"/>
<protein>
    <submittedName>
        <fullName evidence="1">ORF c16772_g1_i1|g.7977 c16772_g1_i1|m.7977 type:5prime_partial len:103 (-) protein</fullName>
    </submittedName>
</protein>
<proteinExistence type="predicted"/>
<organism evidence="1">
    <name type="scientific">Fopius arisanus</name>
    <dbReference type="NCBI Taxonomy" id="64838"/>
    <lineage>
        <taxon>Eukaryota</taxon>
        <taxon>Metazoa</taxon>
        <taxon>Ecdysozoa</taxon>
        <taxon>Arthropoda</taxon>
        <taxon>Hexapoda</taxon>
        <taxon>Insecta</taxon>
        <taxon>Pterygota</taxon>
        <taxon>Neoptera</taxon>
        <taxon>Endopterygota</taxon>
        <taxon>Hymenoptera</taxon>
        <taxon>Apocrita</taxon>
        <taxon>Ichneumonoidea</taxon>
        <taxon>Braconidae</taxon>
        <taxon>Opiinae</taxon>
        <taxon>Fopius</taxon>
    </lineage>
</organism>
<sequence>KRYDATTMGHSRVKYPQVTRKTIGSMAHPKIFILIVLLVVVGVTLARPGHLGGFYGGYGHGLGYYGYRYPFYGYGHGYGHGYGYGYGYPYFGHGYGHYGYYL</sequence>
<reference evidence="1" key="1">
    <citation type="submission" date="2015-01" db="EMBL/GenBank/DDBJ databases">
        <title>Transcriptome Assembly of Fopius arisanus.</title>
        <authorList>
            <person name="Geib S."/>
        </authorList>
    </citation>
    <scope>NUCLEOTIDE SEQUENCE</scope>
</reference>
<feature type="non-terminal residue" evidence="1">
    <location>
        <position position="1"/>
    </location>
</feature>
<accession>A0A0C9QYE2</accession>
<dbReference type="EMBL" id="GBYB01008764">
    <property type="protein sequence ID" value="JAG78531.1"/>
    <property type="molecule type" value="Transcribed_RNA"/>
</dbReference>
<evidence type="ECO:0000313" key="1">
    <source>
        <dbReference type="EMBL" id="JAG78531.1"/>
    </source>
</evidence>
<name>A0A0C9QYE2_9HYME</name>
<gene>
    <name evidence="1" type="ORF">g.7977</name>
</gene>